<dbReference type="OrthoDB" id="660047at2"/>
<keyword evidence="3" id="KW-1185">Reference proteome</keyword>
<feature type="transmembrane region" description="Helical" evidence="1">
    <location>
        <begin position="113"/>
        <end position="130"/>
    </location>
</feature>
<dbReference type="RefSeq" id="WP_094569152.1">
    <property type="nucleotide sequence ID" value="NZ_CP022743.1"/>
</dbReference>
<feature type="transmembrane region" description="Helical" evidence="1">
    <location>
        <begin position="160"/>
        <end position="179"/>
    </location>
</feature>
<accession>A0A223NRU6</accession>
<sequence length="389" mass="42557">MIAYNKTWLANLRLRDEVKKNLQQGNISKAEFDAITQKYPVGFYSPNIFVRIGLFILTCVIMSFGDGLLSLMAASGNIITSFGWFFFLGLLSYGGLELMVNGQNHYRSGVDDALLFISGCLFSIGFGIMLSDNNYGTHYLPLSGLIFLLTLGLTIRFADMLVTAVCCISFFAFLFFVWIKIVPAGLSTAPFMMMLAAATVYWLARKYDTHIACINYANSLVILQVVGPAALYASGNYYVIQTLSAEMMHQAGPVAFGIVFWIWTMGMPLICIAFGIKNKSVILLRMGLIMVTAAAITFRTYYHILPTDVMLTLAGVILIALVYAVIKYLKTPKHGFTYAEPDEVMLADQLKIESLIVAETFSHAPAAPANDNVKFGGGDFGGGGSSGAF</sequence>
<feature type="transmembrane region" description="Helical" evidence="1">
    <location>
        <begin position="136"/>
        <end position="153"/>
    </location>
</feature>
<feature type="transmembrane region" description="Helical" evidence="1">
    <location>
        <begin position="254"/>
        <end position="276"/>
    </location>
</feature>
<feature type="transmembrane region" description="Helical" evidence="1">
    <location>
        <begin position="216"/>
        <end position="234"/>
    </location>
</feature>
<gene>
    <name evidence="2" type="ORF">MuYL_0680</name>
</gene>
<evidence type="ECO:0008006" key="4">
    <source>
        <dbReference type="Google" id="ProtNLM"/>
    </source>
</evidence>
<dbReference type="AlphaFoldDB" id="A0A223NRU6"/>
<keyword evidence="1" id="KW-0472">Membrane</keyword>
<feature type="transmembrane region" description="Helical" evidence="1">
    <location>
        <begin position="310"/>
        <end position="329"/>
    </location>
</feature>
<name>A0A223NRU6_9SPHI</name>
<protein>
    <recommendedName>
        <fullName evidence="4">DUF2157 domain-containing protein</fullName>
    </recommendedName>
</protein>
<organism evidence="2 3">
    <name type="scientific">Mucilaginibacter xinganensis</name>
    <dbReference type="NCBI Taxonomy" id="1234841"/>
    <lineage>
        <taxon>Bacteria</taxon>
        <taxon>Pseudomonadati</taxon>
        <taxon>Bacteroidota</taxon>
        <taxon>Sphingobacteriia</taxon>
        <taxon>Sphingobacteriales</taxon>
        <taxon>Sphingobacteriaceae</taxon>
        <taxon>Mucilaginibacter</taxon>
    </lineage>
</organism>
<feature type="transmembrane region" description="Helical" evidence="1">
    <location>
        <begin position="71"/>
        <end position="93"/>
    </location>
</feature>
<dbReference type="KEGG" id="muc:MuYL_0680"/>
<feature type="transmembrane region" description="Helical" evidence="1">
    <location>
        <begin position="283"/>
        <end position="304"/>
    </location>
</feature>
<evidence type="ECO:0000313" key="2">
    <source>
        <dbReference type="EMBL" id="ASU32583.1"/>
    </source>
</evidence>
<dbReference type="Proteomes" id="UP000215002">
    <property type="component" value="Chromosome"/>
</dbReference>
<dbReference type="EMBL" id="CP022743">
    <property type="protein sequence ID" value="ASU32583.1"/>
    <property type="molecule type" value="Genomic_DNA"/>
</dbReference>
<feature type="transmembrane region" description="Helical" evidence="1">
    <location>
        <begin position="48"/>
        <end position="65"/>
    </location>
</feature>
<evidence type="ECO:0000313" key="3">
    <source>
        <dbReference type="Proteomes" id="UP000215002"/>
    </source>
</evidence>
<evidence type="ECO:0000256" key="1">
    <source>
        <dbReference type="SAM" id="Phobius"/>
    </source>
</evidence>
<keyword evidence="1" id="KW-1133">Transmembrane helix</keyword>
<proteinExistence type="predicted"/>
<feature type="transmembrane region" description="Helical" evidence="1">
    <location>
        <begin position="185"/>
        <end position="204"/>
    </location>
</feature>
<keyword evidence="1" id="KW-0812">Transmembrane</keyword>
<reference evidence="2 3" key="1">
    <citation type="submission" date="2017-08" db="EMBL/GenBank/DDBJ databases">
        <title>Complete genome sequence of Mucilaginibacter sp. strain BJC16-A31.</title>
        <authorList>
            <consortium name="Henan University of Science and Technology"/>
            <person name="You X."/>
        </authorList>
    </citation>
    <scope>NUCLEOTIDE SEQUENCE [LARGE SCALE GENOMIC DNA]</scope>
    <source>
        <strain evidence="2 3">BJC16-A31</strain>
    </source>
</reference>